<evidence type="ECO:0000256" key="1">
    <source>
        <dbReference type="ARBA" id="ARBA00022729"/>
    </source>
</evidence>
<reference evidence="4" key="1">
    <citation type="submission" date="2020-11" db="EMBL/GenBank/DDBJ databases">
        <title>Sequencing the genomes of 1000 actinobacteria strains.</title>
        <authorList>
            <person name="Klenk H.-P."/>
        </authorList>
    </citation>
    <scope>NUCLEOTIDE SEQUENCE</scope>
    <source>
        <strain evidence="4">DSM 43175</strain>
    </source>
</reference>
<gene>
    <name evidence="4" type="ORF">IW256_005455</name>
</gene>
<evidence type="ECO:0000313" key="5">
    <source>
        <dbReference type="Proteomes" id="UP000614047"/>
    </source>
</evidence>
<proteinExistence type="predicted"/>
<evidence type="ECO:0000313" key="4">
    <source>
        <dbReference type="EMBL" id="MBG6091342.1"/>
    </source>
</evidence>
<dbReference type="InterPro" id="IPR014756">
    <property type="entry name" value="Ig_E-set"/>
</dbReference>
<comment type="caution">
    <text evidence="4">The sequence shown here is derived from an EMBL/GenBank/DDBJ whole genome shotgun (WGS) entry which is preliminary data.</text>
</comment>
<dbReference type="Proteomes" id="UP000614047">
    <property type="component" value="Unassembled WGS sequence"/>
</dbReference>
<dbReference type="InterPro" id="IPR004302">
    <property type="entry name" value="Cellulose/chitin-bd_N"/>
</dbReference>
<organism evidence="4 5">
    <name type="scientific">Actinomadura viridis</name>
    <dbReference type="NCBI Taxonomy" id="58110"/>
    <lineage>
        <taxon>Bacteria</taxon>
        <taxon>Bacillati</taxon>
        <taxon>Actinomycetota</taxon>
        <taxon>Actinomycetes</taxon>
        <taxon>Streptosporangiales</taxon>
        <taxon>Thermomonosporaceae</taxon>
        <taxon>Actinomadura</taxon>
    </lineage>
</organism>
<dbReference type="EMBL" id="JADOUA010000001">
    <property type="protein sequence ID" value="MBG6091342.1"/>
    <property type="molecule type" value="Genomic_DNA"/>
</dbReference>
<dbReference type="PANTHER" id="PTHR34823">
    <property type="entry name" value="GLCNAC-BINDING PROTEIN A"/>
    <property type="match status" value="1"/>
</dbReference>
<keyword evidence="1" id="KW-0732">Signal</keyword>
<evidence type="ECO:0000256" key="2">
    <source>
        <dbReference type="SAM" id="MobiDB-lite"/>
    </source>
</evidence>
<dbReference type="InterPro" id="IPR051024">
    <property type="entry name" value="GlcNAc_Chitin_IntDeg"/>
</dbReference>
<dbReference type="RefSeq" id="WP_197013667.1">
    <property type="nucleotide sequence ID" value="NZ_BAABES010000001.1"/>
</dbReference>
<accession>A0A931DKW0</accession>
<dbReference type="CDD" id="cd21177">
    <property type="entry name" value="LPMO_AA10"/>
    <property type="match status" value="1"/>
</dbReference>
<dbReference type="SUPFAM" id="SSF81296">
    <property type="entry name" value="E set domains"/>
    <property type="match status" value="1"/>
</dbReference>
<dbReference type="Pfam" id="PF03067">
    <property type="entry name" value="LPMO_10"/>
    <property type="match status" value="1"/>
</dbReference>
<dbReference type="AlphaFoldDB" id="A0A931DKW0"/>
<name>A0A931DKW0_9ACTN</name>
<protein>
    <submittedName>
        <fullName evidence="4">Chitin-binding protein</fullName>
    </submittedName>
</protein>
<feature type="domain" description="Chitin-binding type-4" evidence="3">
    <location>
        <begin position="40"/>
        <end position="205"/>
    </location>
</feature>
<dbReference type="Gene3D" id="2.70.50.50">
    <property type="entry name" value="chitin-binding protein cbp21"/>
    <property type="match status" value="1"/>
</dbReference>
<keyword evidence="5" id="KW-1185">Reference proteome</keyword>
<evidence type="ECO:0000259" key="3">
    <source>
        <dbReference type="Pfam" id="PF03067"/>
    </source>
</evidence>
<sequence>MSSPLRAPARTRTPGRKGLALAASAGLALPLMISSPALSHGYTTSPPSRSSLCATGQVQNCGPIQWEPQSVEGPKGFPQAGPADGRICAAGDSRWAPLDDPRGGQWPATRMNGGQAFTFTWRLTAVHATTSFRYFVTRNGWDPSAPLTRAALDPQPFLTRNYGGQRPPSTVSHPATLPAKQGRHLILAVWDIADTPNAFYSCADVDFG</sequence>
<feature type="region of interest" description="Disordered" evidence="2">
    <location>
        <begin position="75"/>
        <end position="108"/>
    </location>
</feature>
<dbReference type="PANTHER" id="PTHR34823:SF1">
    <property type="entry name" value="CHITIN-BINDING TYPE-4 DOMAIN-CONTAINING PROTEIN"/>
    <property type="match status" value="1"/>
</dbReference>